<feature type="region of interest" description="Disordered" evidence="1">
    <location>
        <begin position="551"/>
        <end position="587"/>
    </location>
</feature>
<reference evidence="2" key="1">
    <citation type="submission" date="2022-10" db="EMBL/GenBank/DDBJ databases">
        <authorList>
            <person name="Chen Y."/>
            <person name="Dougan E. K."/>
            <person name="Chan C."/>
            <person name="Rhodes N."/>
            <person name="Thang M."/>
        </authorList>
    </citation>
    <scope>NUCLEOTIDE SEQUENCE</scope>
</reference>
<dbReference type="AlphaFoldDB" id="A0A9P1D2L6"/>
<dbReference type="OrthoDB" id="437228at2759"/>
<proteinExistence type="predicted"/>
<feature type="region of interest" description="Disordered" evidence="1">
    <location>
        <begin position="419"/>
        <end position="483"/>
    </location>
</feature>
<dbReference type="EMBL" id="CAMXCT030003046">
    <property type="protein sequence ID" value="CAL4789432.1"/>
    <property type="molecule type" value="Genomic_DNA"/>
</dbReference>
<evidence type="ECO:0000313" key="5">
    <source>
        <dbReference type="Proteomes" id="UP001152797"/>
    </source>
</evidence>
<gene>
    <name evidence="2" type="ORF">C1SCF055_LOCUS28093</name>
</gene>
<protein>
    <submittedName>
        <fullName evidence="4">Vacuolar amino acid transporter 3</fullName>
    </submittedName>
</protein>
<evidence type="ECO:0000256" key="1">
    <source>
        <dbReference type="SAM" id="MobiDB-lite"/>
    </source>
</evidence>
<reference evidence="3" key="2">
    <citation type="submission" date="2024-04" db="EMBL/GenBank/DDBJ databases">
        <authorList>
            <person name="Chen Y."/>
            <person name="Shah S."/>
            <person name="Dougan E. K."/>
            <person name="Thang M."/>
            <person name="Chan C."/>
        </authorList>
    </citation>
    <scope>NUCLEOTIDE SEQUENCE [LARGE SCALE GENOMIC DNA]</scope>
</reference>
<dbReference type="EMBL" id="CAMXCT010003046">
    <property type="protein sequence ID" value="CAI4002120.1"/>
    <property type="molecule type" value="Genomic_DNA"/>
</dbReference>
<keyword evidence="5" id="KW-1185">Reference proteome</keyword>
<dbReference type="EMBL" id="CAMXCT020003046">
    <property type="protein sequence ID" value="CAL1155495.1"/>
    <property type="molecule type" value="Genomic_DNA"/>
</dbReference>
<evidence type="ECO:0000313" key="3">
    <source>
        <dbReference type="EMBL" id="CAL1155495.1"/>
    </source>
</evidence>
<sequence length="662" mass="75433">MEHVELSTITSDKGYQVFELLDERYKELDKDELQRCLKSYFYAAPIKNQETYRNFVIRMDTGYRGLARHKVELPEPVRGWILLKKLMLDSTSEALIMTSTLGSLKYTDVLAALKAVFPNGQGRTGSVRELLQYQTQDAGKKTSRGFRQVNTTEKQWKLEGSVQGKLSLLKAKTRCHHRRRLGHWKKECPMKQGGDKSAKDTNVIKDNFHTARAPHQKIEYVWHGMTKFYLKNTNQSEKPSVSTKVVDPDAQVEQYELDVLSAIHEGAKPVFSNAEQAASLDSHAVPDTACRRTLIGDYVLSLLGSRLNEKGLIVTRRREDNEFRFGNAGVLKSSEVASIPVTIGDRHVVVHAAVLPEPGSRTPFLFSKELLKCLESVLDTSTDEMVFKRINQRVKMGKTERGHYAIPILPKEHIYKKPSVVQGEKSDPHSSECHVSCSGGSSDTTGPGAFERSHPREQNGHDIGGDRSLQRSLRGRAREASEWTRADEAGKYKNTNTMDYAYTMDKKRLKWVRPNVQPQGSSPEMRRYCLYVEMRDQKKIQRINQNMGYQRPALQKAKGQPASTMTPKAKPEPHAGSRRRERGGEGWSHEMSATEMEYEEHKAWAFLEETEQAENEQQMSKMWHEIVMNVAEKSPEKAQQMIQVSEIMGIRKAWTMFQAVEK</sequence>
<comment type="caution">
    <text evidence="2">The sequence shown here is derived from an EMBL/GenBank/DDBJ whole genome shotgun (WGS) entry which is preliminary data.</text>
</comment>
<evidence type="ECO:0000313" key="4">
    <source>
        <dbReference type="EMBL" id="CAL4789432.1"/>
    </source>
</evidence>
<dbReference type="Proteomes" id="UP001152797">
    <property type="component" value="Unassembled WGS sequence"/>
</dbReference>
<organism evidence="2">
    <name type="scientific">Cladocopium goreaui</name>
    <dbReference type="NCBI Taxonomy" id="2562237"/>
    <lineage>
        <taxon>Eukaryota</taxon>
        <taxon>Sar</taxon>
        <taxon>Alveolata</taxon>
        <taxon>Dinophyceae</taxon>
        <taxon>Suessiales</taxon>
        <taxon>Symbiodiniaceae</taxon>
        <taxon>Cladocopium</taxon>
    </lineage>
</organism>
<name>A0A9P1D2L6_9DINO</name>
<feature type="compositionally biased region" description="Basic and acidic residues" evidence="1">
    <location>
        <begin position="451"/>
        <end position="469"/>
    </location>
</feature>
<accession>A0A9P1D2L6</accession>
<evidence type="ECO:0000313" key="2">
    <source>
        <dbReference type="EMBL" id="CAI4002120.1"/>
    </source>
</evidence>